<dbReference type="InterPro" id="IPR054520">
    <property type="entry name" value="M_Eco57I_C"/>
</dbReference>
<dbReference type="CDD" id="cd02440">
    <property type="entry name" value="AdoMet_MTases"/>
    <property type="match status" value="1"/>
</dbReference>
<dbReference type="PRINTS" id="PR00507">
    <property type="entry name" value="N12N6MTFRASE"/>
</dbReference>
<organism evidence="10 11">
    <name type="scientific">Pseudodesulfovibrio alkaliphilus</name>
    <dbReference type="NCBI Taxonomy" id="2661613"/>
    <lineage>
        <taxon>Bacteria</taxon>
        <taxon>Pseudomonadati</taxon>
        <taxon>Thermodesulfobacteriota</taxon>
        <taxon>Desulfovibrionia</taxon>
        <taxon>Desulfovibrionales</taxon>
        <taxon>Desulfovibrionaceae</taxon>
    </lineage>
</organism>
<evidence type="ECO:0000313" key="11">
    <source>
        <dbReference type="Proteomes" id="UP000461162"/>
    </source>
</evidence>
<dbReference type="InterPro" id="IPR050953">
    <property type="entry name" value="N4_N6_ade-DNA_methylase"/>
</dbReference>
<dbReference type="AlphaFoldDB" id="A0A7K1KRR5"/>
<keyword evidence="4" id="KW-0808">Transferase</keyword>
<dbReference type="GO" id="GO:0006304">
    <property type="term" value="P:DNA modification"/>
    <property type="evidence" value="ECO:0007669"/>
    <property type="project" value="InterPro"/>
</dbReference>
<dbReference type="InterPro" id="IPR029063">
    <property type="entry name" value="SAM-dependent_MTases_sf"/>
</dbReference>
<evidence type="ECO:0000259" key="9">
    <source>
        <dbReference type="Pfam" id="PF22837"/>
    </source>
</evidence>
<feature type="domain" description="Type II methyltransferase M.Eco57I C-terminal" evidence="9">
    <location>
        <begin position="297"/>
        <end position="550"/>
    </location>
</feature>
<comment type="catalytic activity">
    <reaction evidence="6">
        <text>a 2'-deoxyadenosine in DNA + S-adenosyl-L-methionine = an N(6)-methyl-2'-deoxyadenosine in DNA + S-adenosyl-L-homocysteine + H(+)</text>
        <dbReference type="Rhea" id="RHEA:15197"/>
        <dbReference type="Rhea" id="RHEA-COMP:12418"/>
        <dbReference type="Rhea" id="RHEA-COMP:12419"/>
        <dbReference type="ChEBI" id="CHEBI:15378"/>
        <dbReference type="ChEBI" id="CHEBI:57856"/>
        <dbReference type="ChEBI" id="CHEBI:59789"/>
        <dbReference type="ChEBI" id="CHEBI:90615"/>
        <dbReference type="ChEBI" id="CHEBI:90616"/>
        <dbReference type="EC" id="2.1.1.72"/>
    </reaction>
</comment>
<evidence type="ECO:0000256" key="7">
    <source>
        <dbReference type="SAM" id="MobiDB-lite"/>
    </source>
</evidence>
<evidence type="ECO:0000256" key="5">
    <source>
        <dbReference type="ARBA" id="ARBA00022691"/>
    </source>
</evidence>
<dbReference type="GO" id="GO:0009007">
    <property type="term" value="F:site-specific DNA-methyltransferase (adenine-specific) activity"/>
    <property type="evidence" value="ECO:0007669"/>
    <property type="project" value="UniProtKB-EC"/>
</dbReference>
<feature type="domain" description="Type II methyltransferase M.TaqI-like" evidence="8">
    <location>
        <begin position="123"/>
        <end position="228"/>
    </location>
</feature>
<gene>
    <name evidence="10" type="ORF">GKC30_14250</name>
</gene>
<feature type="region of interest" description="Disordered" evidence="7">
    <location>
        <begin position="1"/>
        <end position="22"/>
    </location>
</feature>
<evidence type="ECO:0000256" key="2">
    <source>
        <dbReference type="ARBA" id="ARBA00011900"/>
    </source>
</evidence>
<dbReference type="InterPro" id="IPR002052">
    <property type="entry name" value="DNA_methylase_N6_adenine_CS"/>
</dbReference>
<dbReference type="Proteomes" id="UP000461162">
    <property type="component" value="Unassembled WGS sequence"/>
</dbReference>
<sequence length="587" mass="65600">MNRRISAIGSNSATIRDEHERKHKGRFTELDPDKLRGGYYTSLELARWLCAWAIRDPKESVLEPSCGDGSFLEAASARLEELGTHGPSRANQLCGVEIIPDEADKARRRLRGGLGYRADDVVESSDFFAWWSRPGRSTFDVVIGNPPFIRYQSFPEPHRSRAMSIMKQQGLLPNRMTNIWVPFVVAALAVLKEGGRMALVLPAELLQVSYAAQLRSFLTDRFSRIDIIACNELFFEKAEQEVLLFLADEARTAPSDLSVSNPCKVNLTESDSVADIVKREPRTVLHGALPKTVCHDSEKWLKYFLSSDEITFMRALRASDNTTDLGTFASVNVGVVTGKNQFFVLCKSDVEALGLEEYTIPLIGRSAHLEGALIDEAGWRMLADDEQRVHLLHLAPINGTKPMGALAHYLRLGEEQGVDKGYKCSIRKPWYAVPSVYIPDAFVFRQIYDFPRIVLNRTGATATDTIHRMRSKGSDPQAIVANSYSYLTAASAEIEGRSYGGGVLELEPTEAEKVLMPATLVDAIPVEECDALIRAGRLETVLEENSSCVLRGQMGLSKTECKMLRDIWNKMRTRRLARRRAGRKKRS</sequence>
<keyword evidence="5" id="KW-0949">S-adenosyl-L-methionine</keyword>
<dbReference type="PANTHER" id="PTHR33841">
    <property type="entry name" value="DNA METHYLTRANSFERASE YEEA-RELATED"/>
    <property type="match status" value="1"/>
</dbReference>
<dbReference type="GO" id="GO:0032259">
    <property type="term" value="P:methylation"/>
    <property type="evidence" value="ECO:0007669"/>
    <property type="project" value="UniProtKB-KW"/>
</dbReference>
<dbReference type="PANTHER" id="PTHR33841:SF5">
    <property type="entry name" value="DNA METHYLASE (MODIFICATION METHYLASE) (METHYLTRANSFERASE)-RELATED"/>
    <property type="match status" value="1"/>
</dbReference>
<protein>
    <recommendedName>
        <fullName evidence="2">site-specific DNA-methyltransferase (adenine-specific)</fullName>
        <ecNumber evidence="2">2.1.1.72</ecNumber>
    </recommendedName>
</protein>
<dbReference type="EMBL" id="WODC01000013">
    <property type="protein sequence ID" value="MUM78796.1"/>
    <property type="molecule type" value="Genomic_DNA"/>
</dbReference>
<dbReference type="Gene3D" id="3.40.50.150">
    <property type="entry name" value="Vaccinia Virus protein VP39"/>
    <property type="match status" value="1"/>
</dbReference>
<evidence type="ECO:0000256" key="4">
    <source>
        <dbReference type="ARBA" id="ARBA00022679"/>
    </source>
</evidence>
<evidence type="ECO:0000256" key="3">
    <source>
        <dbReference type="ARBA" id="ARBA00022603"/>
    </source>
</evidence>
<keyword evidence="3 10" id="KW-0489">Methyltransferase</keyword>
<proteinExistence type="inferred from homology"/>
<accession>A0A7K1KRR5</accession>
<name>A0A7K1KRR5_9BACT</name>
<dbReference type="GO" id="GO:0003676">
    <property type="term" value="F:nucleic acid binding"/>
    <property type="evidence" value="ECO:0007669"/>
    <property type="project" value="InterPro"/>
</dbReference>
<dbReference type="EC" id="2.1.1.72" evidence="2"/>
<dbReference type="PROSITE" id="PS00092">
    <property type="entry name" value="N6_MTASE"/>
    <property type="match status" value="1"/>
</dbReference>
<evidence type="ECO:0000313" key="10">
    <source>
        <dbReference type="EMBL" id="MUM78796.1"/>
    </source>
</evidence>
<dbReference type="Pfam" id="PF07669">
    <property type="entry name" value="Eco57I"/>
    <property type="match status" value="1"/>
</dbReference>
<comment type="similarity">
    <text evidence="1">Belongs to the N(4)/N(6)-methyltransferase family.</text>
</comment>
<dbReference type="Pfam" id="PF22837">
    <property type="entry name" value="M_Eco57I_C"/>
    <property type="match status" value="1"/>
</dbReference>
<dbReference type="SUPFAM" id="SSF53335">
    <property type="entry name" value="S-adenosyl-L-methionine-dependent methyltransferases"/>
    <property type="match status" value="1"/>
</dbReference>
<dbReference type="RefSeq" id="WP_155935649.1">
    <property type="nucleotide sequence ID" value="NZ_WODC01000013.1"/>
</dbReference>
<reference evidence="10 11" key="1">
    <citation type="submission" date="2019-11" db="EMBL/GenBank/DDBJ databases">
        <title>Pseudodesulfovibrio alkaliphilus, sp. nov., an alkaliphilic sulfate-reducing bacteria from mud volcano of Taman peninsula, Russia.</title>
        <authorList>
            <person name="Frolova A."/>
            <person name="Merkel A.Y."/>
            <person name="Slobodkin A.I."/>
        </authorList>
    </citation>
    <scope>NUCLEOTIDE SEQUENCE [LARGE SCALE GENOMIC DNA]</scope>
    <source>
        <strain evidence="10 11">F-1</strain>
    </source>
</reference>
<comment type="caution">
    <text evidence="10">The sequence shown here is derived from an EMBL/GenBank/DDBJ whole genome shotgun (WGS) entry which is preliminary data.</text>
</comment>
<evidence type="ECO:0000259" key="8">
    <source>
        <dbReference type="Pfam" id="PF07669"/>
    </source>
</evidence>
<keyword evidence="11" id="KW-1185">Reference proteome</keyword>
<evidence type="ECO:0000256" key="6">
    <source>
        <dbReference type="ARBA" id="ARBA00047942"/>
    </source>
</evidence>
<evidence type="ECO:0000256" key="1">
    <source>
        <dbReference type="ARBA" id="ARBA00006594"/>
    </source>
</evidence>
<dbReference type="InterPro" id="IPR011639">
    <property type="entry name" value="MethylTrfase_TaqI-like_dom"/>
</dbReference>